<dbReference type="AlphaFoldDB" id="U5QDL7"/>
<proteinExistence type="predicted"/>
<dbReference type="InterPro" id="IPR047675">
    <property type="entry name" value="Putative_zinc-bd"/>
</dbReference>
<evidence type="ECO:0000313" key="3">
    <source>
        <dbReference type="Proteomes" id="UP000017396"/>
    </source>
</evidence>
<dbReference type="RefSeq" id="WP_023172081.1">
    <property type="nucleotide sequence ID" value="NC_022600.1"/>
</dbReference>
<dbReference type="Proteomes" id="UP000017396">
    <property type="component" value="Chromosome"/>
</dbReference>
<dbReference type="EMBL" id="CP003587">
    <property type="protein sequence ID" value="AGY57032.1"/>
    <property type="molecule type" value="Genomic_DNA"/>
</dbReference>
<feature type="region of interest" description="Disordered" evidence="1">
    <location>
        <begin position="1"/>
        <end position="24"/>
    </location>
</feature>
<gene>
    <name evidence="2" type="ORF">GKIL_0786</name>
</gene>
<name>U5QDL7_GLOK1</name>
<reference evidence="2 3" key="1">
    <citation type="journal article" date="2013" name="PLoS ONE">
        <title>Cultivation and Complete Genome Sequencing of Gloeobacter kilaueensis sp. nov., from a Lava Cave in Kilauea Caldera, Hawai'i.</title>
        <authorList>
            <person name="Saw J.H."/>
            <person name="Schatz M."/>
            <person name="Brown M.V."/>
            <person name="Kunkel D.D."/>
            <person name="Foster J.S."/>
            <person name="Shick H."/>
            <person name="Christensen S."/>
            <person name="Hou S."/>
            <person name="Wan X."/>
            <person name="Donachie S.P."/>
        </authorList>
    </citation>
    <scope>NUCLEOTIDE SEQUENCE [LARGE SCALE GENOMIC DNA]</scope>
    <source>
        <strain evidence="3">JS</strain>
    </source>
</reference>
<dbReference type="NCBIfam" id="NF041373">
    <property type="entry name" value="HGG_STG"/>
    <property type="match status" value="1"/>
</dbReference>
<dbReference type="HOGENOM" id="CLU_1228491_0_0_3"/>
<accession>U5QDL7</accession>
<evidence type="ECO:0000256" key="1">
    <source>
        <dbReference type="SAM" id="MobiDB-lite"/>
    </source>
</evidence>
<sequence length="225" mass="24672">MNSETPQDPRRCGAKNGQGQPCRNYPVPGARRCKFHGGASLAGPSHPSFKHGRYSKFLPERLRDRMAAAMADPDLLNLSAEVALIDVRVQELLEKLDTGEAPRLWSELGTITDRLERAERARDAQAFAKLLDELVETIRRGSAAAAAWSEVANLLDRRRKIVDAEGKRQARMKAFVKVDEAMAVIAVVADSVNRHVIDPVARRAISEDLAAVVNRPAAAESDDEG</sequence>
<dbReference type="OrthoDB" id="7597230at2"/>
<organism evidence="2 3">
    <name type="scientific">Gloeobacter kilaueensis (strain ATCC BAA-2537 / CCAP 1431/1 / ULC 316 / JS1)</name>
    <dbReference type="NCBI Taxonomy" id="1183438"/>
    <lineage>
        <taxon>Bacteria</taxon>
        <taxon>Bacillati</taxon>
        <taxon>Cyanobacteriota</taxon>
        <taxon>Cyanophyceae</taxon>
        <taxon>Gloeobacterales</taxon>
        <taxon>Gloeobacteraceae</taxon>
        <taxon>Gloeobacter</taxon>
    </lineage>
</organism>
<dbReference type="STRING" id="1183438.GKIL_0786"/>
<evidence type="ECO:0000313" key="2">
    <source>
        <dbReference type="EMBL" id="AGY57032.1"/>
    </source>
</evidence>
<keyword evidence="3" id="KW-1185">Reference proteome</keyword>
<protein>
    <submittedName>
        <fullName evidence="2">Uncharacterized protein</fullName>
    </submittedName>
</protein>
<dbReference type="KEGG" id="glj:GKIL_0786"/>